<proteinExistence type="predicted"/>
<organism evidence="2 3">
    <name type="scientific">Hymenobacter armeniacus</name>
    <dbReference type="NCBI Taxonomy" id="2771358"/>
    <lineage>
        <taxon>Bacteria</taxon>
        <taxon>Pseudomonadati</taxon>
        <taxon>Bacteroidota</taxon>
        <taxon>Cytophagia</taxon>
        <taxon>Cytophagales</taxon>
        <taxon>Hymenobacteraceae</taxon>
        <taxon>Hymenobacter</taxon>
    </lineage>
</organism>
<evidence type="ECO:0000313" key="2">
    <source>
        <dbReference type="EMBL" id="MBD2723179.1"/>
    </source>
</evidence>
<evidence type="ECO:0008006" key="4">
    <source>
        <dbReference type="Google" id="ProtNLM"/>
    </source>
</evidence>
<comment type="caution">
    <text evidence="2">The sequence shown here is derived from an EMBL/GenBank/DDBJ whole genome shotgun (WGS) entry which is preliminary data.</text>
</comment>
<dbReference type="Proteomes" id="UP000606003">
    <property type="component" value="Unassembled WGS sequence"/>
</dbReference>
<feature type="signal peptide" evidence="1">
    <location>
        <begin position="1"/>
        <end position="25"/>
    </location>
</feature>
<sequence>MRFRSWIFKALVAGVGVAGALPAQAQFHREVRHYNRQGRPYYRGPLHVTLAGGTTFYDGDLGNALGDNFLGPAVSAGVRYRLTAHMHIAGEFSYFEMGARDKAKERGLAFTSTNGLGAVFLRFDLLPDESIFAASLAEAPVFQVYLQGGAGLVLYNPKSYLGTTRAGGQTGFLAPERNDYPALTGVFPVGAGFAVRLTDRLRAGLEGNYYFSAGDQLDDISKRLNGASRNNDGFATVMLKLDYELK</sequence>
<reference evidence="2 3" key="1">
    <citation type="submission" date="2020-09" db="EMBL/GenBank/DDBJ databases">
        <authorList>
            <person name="Kim M.K."/>
        </authorList>
    </citation>
    <scope>NUCLEOTIDE SEQUENCE [LARGE SCALE GENOMIC DNA]</scope>
    <source>
        <strain evidence="2 3">BT189</strain>
    </source>
</reference>
<protein>
    <recommendedName>
        <fullName evidence="4">Outer membrane protein beta-barrel domain-containing protein</fullName>
    </recommendedName>
</protein>
<evidence type="ECO:0000313" key="3">
    <source>
        <dbReference type="Proteomes" id="UP000606003"/>
    </source>
</evidence>
<evidence type="ECO:0000256" key="1">
    <source>
        <dbReference type="SAM" id="SignalP"/>
    </source>
</evidence>
<dbReference type="RefSeq" id="WP_190925542.1">
    <property type="nucleotide sequence ID" value="NZ_JACXAC010000004.1"/>
</dbReference>
<name>A0ABR8JYW0_9BACT</name>
<dbReference type="EMBL" id="JACXAC010000004">
    <property type="protein sequence ID" value="MBD2723179.1"/>
    <property type="molecule type" value="Genomic_DNA"/>
</dbReference>
<accession>A0ABR8JYW0</accession>
<dbReference type="Gene3D" id="2.40.160.20">
    <property type="match status" value="1"/>
</dbReference>
<keyword evidence="3" id="KW-1185">Reference proteome</keyword>
<gene>
    <name evidence="2" type="ORF">IC234_13680</name>
</gene>
<keyword evidence="1" id="KW-0732">Signal</keyword>
<feature type="chain" id="PRO_5046032539" description="Outer membrane protein beta-barrel domain-containing protein" evidence="1">
    <location>
        <begin position="26"/>
        <end position="246"/>
    </location>
</feature>